<gene>
    <name evidence="2" type="ORF">C7H61_03055</name>
</gene>
<reference evidence="2 3" key="1">
    <citation type="submission" date="2018-03" db="EMBL/GenBank/DDBJ databases">
        <title>Mesoflavibacter sp. HG37 and Mesoflavibacter sp. HG96 sp.nov., two marine bacteria isolated from seawater of Western Pacific Ocean.</title>
        <authorList>
            <person name="Cheng H."/>
            <person name="Wu Y.-H."/>
            <person name="Guo L.-L."/>
            <person name="Xu X.-W."/>
        </authorList>
    </citation>
    <scope>NUCLEOTIDE SEQUENCE [LARGE SCALE GENOMIC DNA]</scope>
    <source>
        <strain evidence="2 3">KCTC 42117</strain>
    </source>
</reference>
<feature type="transmembrane region" description="Helical" evidence="1">
    <location>
        <begin position="258"/>
        <end position="278"/>
    </location>
</feature>
<dbReference type="OrthoDB" id="1149172at2"/>
<organism evidence="2 3">
    <name type="scientific">Mesoflavibacter zeaxanthinifaciens subsp. sabulilitoris</name>
    <dbReference type="NCBI Taxonomy" id="1520893"/>
    <lineage>
        <taxon>Bacteria</taxon>
        <taxon>Pseudomonadati</taxon>
        <taxon>Bacteroidota</taxon>
        <taxon>Flavobacteriia</taxon>
        <taxon>Flavobacteriales</taxon>
        <taxon>Flavobacteriaceae</taxon>
        <taxon>Mesoflavibacter</taxon>
    </lineage>
</organism>
<evidence type="ECO:0000256" key="1">
    <source>
        <dbReference type="SAM" id="Phobius"/>
    </source>
</evidence>
<keyword evidence="3" id="KW-1185">Reference proteome</keyword>
<evidence type="ECO:0000313" key="3">
    <source>
        <dbReference type="Proteomes" id="UP000238430"/>
    </source>
</evidence>
<evidence type="ECO:0008006" key="4">
    <source>
        <dbReference type="Google" id="ProtNLM"/>
    </source>
</evidence>
<dbReference type="RefSeq" id="WP_106676997.1">
    <property type="nucleotide sequence ID" value="NZ_JACHWV010000001.1"/>
</dbReference>
<feature type="transmembrane region" description="Helical" evidence="1">
    <location>
        <begin position="79"/>
        <end position="103"/>
    </location>
</feature>
<comment type="caution">
    <text evidence="2">The sequence shown here is derived from an EMBL/GenBank/DDBJ whole genome shotgun (WGS) entry which is preliminary data.</text>
</comment>
<feature type="transmembrane region" description="Helical" evidence="1">
    <location>
        <begin position="27"/>
        <end position="49"/>
    </location>
</feature>
<accession>A0A2T1NKY2</accession>
<evidence type="ECO:0000313" key="2">
    <source>
        <dbReference type="EMBL" id="PSG93506.1"/>
    </source>
</evidence>
<keyword evidence="1" id="KW-0812">Transmembrane</keyword>
<feature type="transmembrane region" description="Helical" evidence="1">
    <location>
        <begin position="168"/>
        <end position="189"/>
    </location>
</feature>
<keyword evidence="1" id="KW-0472">Membrane</keyword>
<dbReference type="AlphaFoldDB" id="A0A2T1NKY2"/>
<feature type="transmembrane region" description="Helical" evidence="1">
    <location>
        <begin position="210"/>
        <end position="238"/>
    </location>
</feature>
<name>A0A2T1NKY2_9FLAO</name>
<feature type="transmembrane region" description="Helical" evidence="1">
    <location>
        <begin position="135"/>
        <end position="162"/>
    </location>
</feature>
<protein>
    <recommendedName>
        <fullName evidence="4">Glycerophosphoryl diester phosphodiesterase membrane domain-containing protein</fullName>
    </recommendedName>
</protein>
<sequence length="313" mass="35193">MKLYQNRDFNSFFQDTFTFLKEHGKHFFTFFFTVSGALIILLAIVSYYVTKTYTESFMYSFSTSGNPTASIDQFANENFGVFVLTIIGIVILSILFWIIVYAFTPIYFKLFEKHNGPNFGMKEIKDSYKANAGKLIMFVILGFILAIPLAIIFGIVGFILAITIVGILALPFLIGIFSSLYHMTLLEQLDNKRNFWDSFGYAWQLIRSKFWHAVGCIGIFYLMAYVVQMGVGLIQGIVQGVQSITVIQEPVTIDEMPVGSLILAIVISVIAFIISTTLQTIIQVNQSIVYYGLKETSENVNTKSVIDEIGSGE</sequence>
<dbReference type="Proteomes" id="UP000238430">
    <property type="component" value="Unassembled WGS sequence"/>
</dbReference>
<proteinExistence type="predicted"/>
<keyword evidence="1" id="KW-1133">Transmembrane helix</keyword>
<dbReference type="EMBL" id="PXOT01000015">
    <property type="protein sequence ID" value="PSG93506.1"/>
    <property type="molecule type" value="Genomic_DNA"/>
</dbReference>